<reference evidence="2 3" key="1">
    <citation type="journal article" date="2016" name="Mol. Biol. Evol.">
        <title>Comparative Genomics of Early-Diverging Mushroom-Forming Fungi Provides Insights into the Origins of Lignocellulose Decay Capabilities.</title>
        <authorList>
            <person name="Nagy L.G."/>
            <person name="Riley R."/>
            <person name="Tritt A."/>
            <person name="Adam C."/>
            <person name="Daum C."/>
            <person name="Floudas D."/>
            <person name="Sun H."/>
            <person name="Yadav J.S."/>
            <person name="Pangilinan J."/>
            <person name="Larsson K.H."/>
            <person name="Matsuura K."/>
            <person name="Barry K."/>
            <person name="Labutti K."/>
            <person name="Kuo R."/>
            <person name="Ohm R.A."/>
            <person name="Bhattacharya S.S."/>
            <person name="Shirouzu T."/>
            <person name="Yoshinaga Y."/>
            <person name="Martin F.M."/>
            <person name="Grigoriev I.V."/>
            <person name="Hibbett D.S."/>
        </authorList>
    </citation>
    <scope>NUCLEOTIDE SEQUENCE [LARGE SCALE GENOMIC DNA]</scope>
    <source>
        <strain evidence="2 3">CBS 109695</strain>
    </source>
</reference>
<accession>A0A167T0F9</accession>
<keyword evidence="3" id="KW-1185">Reference proteome</keyword>
<evidence type="ECO:0000313" key="3">
    <source>
        <dbReference type="Proteomes" id="UP000076532"/>
    </source>
</evidence>
<dbReference type="AlphaFoldDB" id="A0A167T0F9"/>
<feature type="non-terminal residue" evidence="2">
    <location>
        <position position="1"/>
    </location>
</feature>
<sequence>ESSVAGDEAWSTDSSSDEEFSLQEQRHLHHPSVLNLEPMDEGDSSFEGQAE</sequence>
<proteinExistence type="predicted"/>
<evidence type="ECO:0000313" key="2">
    <source>
        <dbReference type="EMBL" id="KZP02432.1"/>
    </source>
</evidence>
<evidence type="ECO:0000256" key="1">
    <source>
        <dbReference type="SAM" id="MobiDB-lite"/>
    </source>
</evidence>
<gene>
    <name evidence="2" type="ORF">FIBSPDRAFT_880344</name>
</gene>
<dbReference type="Proteomes" id="UP000076532">
    <property type="component" value="Unassembled WGS sequence"/>
</dbReference>
<name>A0A167T0F9_9AGAM</name>
<dbReference type="EMBL" id="KV418573">
    <property type="protein sequence ID" value="KZP02432.1"/>
    <property type="molecule type" value="Genomic_DNA"/>
</dbReference>
<protein>
    <submittedName>
        <fullName evidence="2">Uncharacterized protein</fullName>
    </submittedName>
</protein>
<feature type="compositionally biased region" description="Acidic residues" evidence="1">
    <location>
        <begin position="38"/>
        <end position="51"/>
    </location>
</feature>
<organism evidence="2 3">
    <name type="scientific">Athelia psychrophila</name>
    <dbReference type="NCBI Taxonomy" id="1759441"/>
    <lineage>
        <taxon>Eukaryota</taxon>
        <taxon>Fungi</taxon>
        <taxon>Dikarya</taxon>
        <taxon>Basidiomycota</taxon>
        <taxon>Agaricomycotina</taxon>
        <taxon>Agaricomycetes</taxon>
        <taxon>Agaricomycetidae</taxon>
        <taxon>Atheliales</taxon>
        <taxon>Atheliaceae</taxon>
        <taxon>Athelia</taxon>
    </lineage>
</organism>
<feature type="region of interest" description="Disordered" evidence="1">
    <location>
        <begin position="1"/>
        <end position="51"/>
    </location>
</feature>
<dbReference type="OrthoDB" id="15478at2759"/>